<dbReference type="Proteomes" id="UP000696485">
    <property type="component" value="Unassembled WGS sequence"/>
</dbReference>
<evidence type="ECO:0000313" key="1">
    <source>
        <dbReference type="EMBL" id="KAF9315543.1"/>
    </source>
</evidence>
<proteinExistence type="predicted"/>
<dbReference type="EMBL" id="JAAAUY010002071">
    <property type="protein sequence ID" value="KAF9315543.1"/>
    <property type="molecule type" value="Genomic_DNA"/>
</dbReference>
<comment type="caution">
    <text evidence="1">The sequence shown here is derived from an EMBL/GenBank/DDBJ whole genome shotgun (WGS) entry which is preliminary data.</text>
</comment>
<keyword evidence="2" id="KW-1185">Reference proteome</keyword>
<protein>
    <submittedName>
        <fullName evidence="1">Uncharacterized protein</fullName>
    </submittedName>
</protein>
<organism evidence="1 2">
    <name type="scientific">Podila minutissima</name>
    <dbReference type="NCBI Taxonomy" id="64525"/>
    <lineage>
        <taxon>Eukaryota</taxon>
        <taxon>Fungi</taxon>
        <taxon>Fungi incertae sedis</taxon>
        <taxon>Mucoromycota</taxon>
        <taxon>Mortierellomycotina</taxon>
        <taxon>Mortierellomycetes</taxon>
        <taxon>Mortierellales</taxon>
        <taxon>Mortierellaceae</taxon>
        <taxon>Podila</taxon>
    </lineage>
</organism>
<evidence type="ECO:0000313" key="2">
    <source>
        <dbReference type="Proteomes" id="UP000696485"/>
    </source>
</evidence>
<sequence length="160" mass="17851">MSDATNPPTSFDLAVLLAKIDSLSCKLDAQQHTIEELRIVSADSDVCPGKVVYKSEQATTLIQYLALQELYPAVTQTNFFNTILPAGHGHFDWSDFHYTDGKVYKPPPVMEHQVLVLPELACKHELDLVKAQGFITHATQMYDTFADHTVDLDDVNMELG</sequence>
<accession>A0A9P5S874</accession>
<gene>
    <name evidence="1" type="ORF">BG006_003738</name>
</gene>
<reference evidence="1" key="1">
    <citation type="journal article" date="2020" name="Fungal Divers.">
        <title>Resolving the Mortierellaceae phylogeny through synthesis of multi-gene phylogenetics and phylogenomics.</title>
        <authorList>
            <person name="Vandepol N."/>
            <person name="Liber J."/>
            <person name="Desiro A."/>
            <person name="Na H."/>
            <person name="Kennedy M."/>
            <person name="Barry K."/>
            <person name="Grigoriev I.V."/>
            <person name="Miller A.N."/>
            <person name="O'Donnell K."/>
            <person name="Stajich J.E."/>
            <person name="Bonito G."/>
        </authorList>
    </citation>
    <scope>NUCLEOTIDE SEQUENCE</scope>
    <source>
        <strain evidence="1">NVP1</strain>
    </source>
</reference>
<dbReference type="AlphaFoldDB" id="A0A9P5S874"/>
<name>A0A9P5S874_9FUNG</name>